<protein>
    <submittedName>
        <fullName evidence="2">Uncharacterized protein</fullName>
    </submittedName>
</protein>
<gene>
    <name evidence="2" type="ORF">CBER1_05035</name>
</gene>
<feature type="region of interest" description="Disordered" evidence="1">
    <location>
        <begin position="1"/>
        <end position="26"/>
    </location>
</feature>
<reference evidence="3" key="1">
    <citation type="journal article" date="2017" name="bioRxiv">
        <title>Conservation of a gene cluster reveals novel cercosporin biosynthetic mechanisms and extends production to the genus Colletotrichum.</title>
        <authorList>
            <person name="de Jonge R."/>
            <person name="Ebert M.K."/>
            <person name="Huitt-Roehl C.R."/>
            <person name="Pal P."/>
            <person name="Suttle J.C."/>
            <person name="Spanner R.E."/>
            <person name="Neubauer J.D."/>
            <person name="Jurick W.M.II."/>
            <person name="Stott K.A."/>
            <person name="Secor G.A."/>
            <person name="Thomma B.P.H.J."/>
            <person name="Van de Peer Y."/>
            <person name="Townsend C.A."/>
            <person name="Bolton M.D."/>
        </authorList>
    </citation>
    <scope>NUCLEOTIDE SEQUENCE [LARGE SCALE GENOMIC DNA]</scope>
    <source>
        <strain evidence="3">CBS538.71</strain>
    </source>
</reference>
<feature type="region of interest" description="Disordered" evidence="1">
    <location>
        <begin position="480"/>
        <end position="505"/>
    </location>
</feature>
<name>A0A2S6BRE5_9PEZI</name>
<feature type="compositionally biased region" description="Polar residues" evidence="1">
    <location>
        <begin position="493"/>
        <end position="503"/>
    </location>
</feature>
<dbReference type="Proteomes" id="UP000237631">
    <property type="component" value="Unassembled WGS sequence"/>
</dbReference>
<evidence type="ECO:0000313" key="2">
    <source>
        <dbReference type="EMBL" id="PPJ50057.1"/>
    </source>
</evidence>
<comment type="caution">
    <text evidence="2">The sequence shown here is derived from an EMBL/GenBank/DDBJ whole genome shotgun (WGS) entry which is preliminary data.</text>
</comment>
<dbReference type="Gene3D" id="3.20.20.140">
    <property type="entry name" value="Metal-dependent hydrolases"/>
    <property type="match status" value="1"/>
</dbReference>
<feature type="compositionally biased region" description="Polar residues" evidence="1">
    <location>
        <begin position="686"/>
        <end position="698"/>
    </location>
</feature>
<feature type="compositionally biased region" description="Acidic residues" evidence="1">
    <location>
        <begin position="922"/>
        <end position="945"/>
    </location>
</feature>
<feature type="compositionally biased region" description="Polar residues" evidence="1">
    <location>
        <begin position="907"/>
        <end position="921"/>
    </location>
</feature>
<feature type="compositionally biased region" description="Acidic residues" evidence="1">
    <location>
        <begin position="872"/>
        <end position="899"/>
    </location>
</feature>
<evidence type="ECO:0000313" key="3">
    <source>
        <dbReference type="Proteomes" id="UP000237631"/>
    </source>
</evidence>
<dbReference type="OrthoDB" id="3647414at2759"/>
<dbReference type="InterPro" id="IPR032466">
    <property type="entry name" value="Metal_Hydrolase"/>
</dbReference>
<proteinExistence type="predicted"/>
<keyword evidence="3" id="KW-1185">Reference proteome</keyword>
<dbReference type="InterPro" id="IPR053044">
    <property type="entry name" value="Metallo-hydrolase/TatD-type"/>
</dbReference>
<feature type="region of interest" description="Disordered" evidence="1">
    <location>
        <begin position="204"/>
        <end position="245"/>
    </location>
</feature>
<dbReference type="GO" id="GO:0016788">
    <property type="term" value="F:hydrolase activity, acting on ester bonds"/>
    <property type="evidence" value="ECO:0007669"/>
    <property type="project" value="InterPro"/>
</dbReference>
<dbReference type="EMBL" id="PNEN01001793">
    <property type="protein sequence ID" value="PPJ50057.1"/>
    <property type="molecule type" value="Genomic_DNA"/>
</dbReference>
<feature type="compositionally biased region" description="Basic and acidic residues" evidence="1">
    <location>
        <begin position="204"/>
        <end position="223"/>
    </location>
</feature>
<organism evidence="2 3">
    <name type="scientific">Cercospora berteroae</name>
    <dbReference type="NCBI Taxonomy" id="357750"/>
    <lineage>
        <taxon>Eukaryota</taxon>
        <taxon>Fungi</taxon>
        <taxon>Dikarya</taxon>
        <taxon>Ascomycota</taxon>
        <taxon>Pezizomycotina</taxon>
        <taxon>Dothideomycetes</taxon>
        <taxon>Dothideomycetidae</taxon>
        <taxon>Mycosphaerellales</taxon>
        <taxon>Mycosphaerellaceae</taxon>
        <taxon>Cercospora</taxon>
    </lineage>
</organism>
<dbReference type="PANTHER" id="PTHR47345:SF1">
    <property type="entry name" value="CUT9-INTERACTING PROTEIN SCN1"/>
    <property type="match status" value="1"/>
</dbReference>
<feature type="region of interest" description="Disordered" evidence="1">
    <location>
        <begin position="836"/>
        <end position="952"/>
    </location>
</feature>
<feature type="region of interest" description="Disordered" evidence="1">
    <location>
        <begin position="685"/>
        <end position="752"/>
    </location>
</feature>
<feature type="compositionally biased region" description="Pro residues" evidence="1">
    <location>
        <begin position="701"/>
        <end position="713"/>
    </location>
</feature>
<dbReference type="Pfam" id="PF01026">
    <property type="entry name" value="TatD_DNase"/>
    <property type="match status" value="1"/>
</dbReference>
<dbReference type="SUPFAM" id="SSF51556">
    <property type="entry name" value="Metallo-dependent hydrolases"/>
    <property type="match status" value="1"/>
</dbReference>
<dbReference type="AlphaFoldDB" id="A0A2S6BRE5"/>
<dbReference type="InterPro" id="IPR001130">
    <property type="entry name" value="TatD-like"/>
</dbReference>
<evidence type="ECO:0000256" key="1">
    <source>
        <dbReference type="SAM" id="MobiDB-lite"/>
    </source>
</evidence>
<feature type="region of interest" description="Disordered" evidence="1">
    <location>
        <begin position="131"/>
        <end position="155"/>
    </location>
</feature>
<dbReference type="PANTHER" id="PTHR47345">
    <property type="entry name" value="CUT9-INTERACTING PROTEIN SCN1"/>
    <property type="match status" value="1"/>
</dbReference>
<sequence>MATRAQDQELVAKAADDFGVTESEADREETDWSKLHKIIPAFGWHPWFSHQMFDEAGYDNASSLSSEQKIAHYQRVLTPKSEDQEFLRSLPSPRPFGEFLTQMREYLKKYPLALVGEVGLDRAFRIPESWLPSQQDDRNESLTPGGREGRTLSPYRVSMEHQKKVLLAQLALAGELNRAVSCHGVQAHGVVYETLAQTWKGHERKVLSKREQKKAEAVKKANAEPEEDEEPDEESEPKPYPPRLCLHSFSGPADTVKQYIAPTVPCEIFFSFSTTINAWSEDGQGKVEAAVKAVPDDRILIESDLHTAGERMDQYLEEGVKKICQVKGWELEDGVRTLARNWKRKHATVYKTFEVPASWLKSAQSNRIKLVIMQHFRSDQPSSYLMPLPLFSDNALVDTKPVTFERVANTRTNNTYNPASTQRGRRFASVNNSYPNFPATTSTPTHNAYNQQLRSPLNPISRNARQSRASISQTLAPAAFKPHTHTPDPRSETPFNMQNQIQPPTGGPTLRTVLFQRVLQGIDQPLPITGTASALQKLNDALNAGFYIRRLNDTSATTAFELSLRPYQIKGFFPTDAEMTSLSTLPRCAQIASGFNPDEDLTMAPVESAANHILPPLVALRVIDGARRYMEIGDRLRHGYKYCFDMLILTRVNNQFLVHELPSSSGTTPSTHSVLLFRQFVRDEQGNTTEEWSPSTTLRGIPPPRAQPIPLGAPPATNAPPVAGPSTQQHPPMPPVAPPAQTAQTTHSWGSGNGVDPLVGVTDPNTVEGDLILRVAMRYTNKEIHKELADKGSTAKYNSITKRISNALKAQARAELQPGEQLDPKYEALREEFNTQRAASLGRQPVTRTGGNGGVGKGKRRKTGTNKFVAGDDSDMEEDFDEMDLDEEEDEEMEDDEEGGVGGGYSLRSSNRAPRANTSGQAEDEVDEDDIEDDLGGHDDGDDSDGSVYDGT</sequence>
<accession>A0A2S6BRE5</accession>
<feature type="compositionally biased region" description="Acidic residues" evidence="1">
    <location>
        <begin position="224"/>
        <end position="235"/>
    </location>
</feature>